<keyword evidence="2" id="KW-1003">Cell membrane</keyword>
<dbReference type="SUPFAM" id="SSF103473">
    <property type="entry name" value="MFS general substrate transporter"/>
    <property type="match status" value="1"/>
</dbReference>
<dbReference type="Pfam" id="PF07690">
    <property type="entry name" value="MFS_1"/>
    <property type="match status" value="1"/>
</dbReference>
<evidence type="ECO:0000256" key="5">
    <source>
        <dbReference type="ARBA" id="ARBA00023136"/>
    </source>
</evidence>
<feature type="transmembrane region" description="Helical" evidence="6">
    <location>
        <begin position="355"/>
        <end position="374"/>
    </location>
</feature>
<keyword evidence="3 6" id="KW-0812">Transmembrane</keyword>
<keyword evidence="5 6" id="KW-0472">Membrane</keyword>
<feature type="transmembrane region" description="Helical" evidence="6">
    <location>
        <begin position="290"/>
        <end position="310"/>
    </location>
</feature>
<dbReference type="PROSITE" id="PS50850">
    <property type="entry name" value="MFS"/>
    <property type="match status" value="1"/>
</dbReference>
<keyword evidence="4 6" id="KW-1133">Transmembrane helix</keyword>
<comment type="subcellular location">
    <subcellularLocation>
        <location evidence="1">Cell membrane</location>
        <topology evidence="1">Multi-pass membrane protein</topology>
    </subcellularLocation>
</comment>
<feature type="transmembrane region" description="Helical" evidence="6">
    <location>
        <begin position="267"/>
        <end position="284"/>
    </location>
</feature>
<feature type="transmembrane region" description="Helical" evidence="6">
    <location>
        <begin position="322"/>
        <end position="343"/>
    </location>
</feature>
<evidence type="ECO:0000256" key="1">
    <source>
        <dbReference type="ARBA" id="ARBA00004651"/>
    </source>
</evidence>
<protein>
    <submittedName>
        <fullName evidence="8">MFS transporter</fullName>
    </submittedName>
</protein>
<dbReference type="InterPro" id="IPR011701">
    <property type="entry name" value="MFS"/>
</dbReference>
<evidence type="ECO:0000256" key="3">
    <source>
        <dbReference type="ARBA" id="ARBA00022692"/>
    </source>
</evidence>
<dbReference type="EMBL" id="JAJVCN010000001">
    <property type="protein sequence ID" value="MCE7001541.1"/>
    <property type="molecule type" value="Genomic_DNA"/>
</dbReference>
<feature type="domain" description="Major facilitator superfamily (MFS) profile" evidence="7">
    <location>
        <begin position="4"/>
        <end position="379"/>
    </location>
</feature>
<feature type="transmembrane region" description="Helical" evidence="6">
    <location>
        <begin position="131"/>
        <end position="152"/>
    </location>
</feature>
<feature type="transmembrane region" description="Helical" evidence="6">
    <location>
        <begin position="203"/>
        <end position="226"/>
    </location>
</feature>
<dbReference type="RefSeq" id="WP_233722606.1">
    <property type="nucleotide sequence ID" value="NZ_JAJVCN010000001.1"/>
</dbReference>
<dbReference type="InterPro" id="IPR020846">
    <property type="entry name" value="MFS_dom"/>
</dbReference>
<dbReference type="Proteomes" id="UP001521150">
    <property type="component" value="Unassembled WGS sequence"/>
</dbReference>
<keyword evidence="9" id="KW-1185">Reference proteome</keyword>
<comment type="caution">
    <text evidence="8">The sequence shown here is derived from an EMBL/GenBank/DDBJ whole genome shotgun (WGS) entry which is preliminary data.</text>
</comment>
<name>A0ABS8Z4E5_9PSEU</name>
<evidence type="ECO:0000256" key="2">
    <source>
        <dbReference type="ARBA" id="ARBA00022475"/>
    </source>
</evidence>
<evidence type="ECO:0000313" key="9">
    <source>
        <dbReference type="Proteomes" id="UP001521150"/>
    </source>
</evidence>
<accession>A0ABS8Z4E5</accession>
<evidence type="ECO:0000256" key="4">
    <source>
        <dbReference type="ARBA" id="ARBA00022989"/>
    </source>
</evidence>
<dbReference type="CDD" id="cd17324">
    <property type="entry name" value="MFS_NepI_like"/>
    <property type="match status" value="1"/>
</dbReference>
<evidence type="ECO:0000256" key="6">
    <source>
        <dbReference type="SAM" id="Phobius"/>
    </source>
</evidence>
<feature type="transmembrane region" description="Helical" evidence="6">
    <location>
        <begin position="100"/>
        <end position="119"/>
    </location>
</feature>
<organism evidence="8 9">
    <name type="scientific">Kibdelosporangium philippinense</name>
    <dbReference type="NCBI Taxonomy" id="211113"/>
    <lineage>
        <taxon>Bacteria</taxon>
        <taxon>Bacillati</taxon>
        <taxon>Actinomycetota</taxon>
        <taxon>Actinomycetes</taxon>
        <taxon>Pseudonocardiales</taxon>
        <taxon>Pseudonocardiaceae</taxon>
        <taxon>Kibdelosporangium</taxon>
    </lineage>
</organism>
<feature type="transmembrane region" description="Helical" evidence="6">
    <location>
        <begin position="232"/>
        <end position="255"/>
    </location>
</feature>
<dbReference type="InterPro" id="IPR050189">
    <property type="entry name" value="MFS_Efflux_Transporters"/>
</dbReference>
<proteinExistence type="predicted"/>
<evidence type="ECO:0000313" key="8">
    <source>
        <dbReference type="EMBL" id="MCE7001541.1"/>
    </source>
</evidence>
<feature type="transmembrane region" description="Helical" evidence="6">
    <location>
        <begin position="70"/>
        <end position="88"/>
    </location>
</feature>
<sequence>MSPRTYLLAAGAFAVGTSGYIVSGVLPAVSRDLNVSSATAGQLVTAFAIAYAIASPLMAAAMGRWERRRLLVVALLISTLGNALAAIAPTYELLLASRVVSALGAAVYTPAATAVATMLNPPDHRGREVAIVFGGLTFALILGVPAGSLIGASLGYKGVFALVAAASLLGAVAVRLGIPAVAAPPAVRLRDRFTIAADRRVQYVLGMTVFGCLAAFSVFTFIAPILGEIAGVHGTTISILLLIYGVGGAIGNNVGGRVTDKFGSQKPLFAIFVVFIGVLATLPFTATSTVAAGIVLFVWGLFTWSVNPPIQNWLIELSPANSSLLLSLNGSAIYLGVGLSGIFGGVVINSAGLTALPPIAAIVAAVALVFLLLASRPSKSERTKAPEFALAD</sequence>
<reference evidence="8 9" key="1">
    <citation type="submission" date="2021-12" db="EMBL/GenBank/DDBJ databases">
        <title>Genome sequence of Kibdelosporangium philippinense ATCC 49844.</title>
        <authorList>
            <person name="Fedorov E.A."/>
            <person name="Omeragic M."/>
            <person name="Shalygina K.F."/>
            <person name="Maclea K.S."/>
        </authorList>
    </citation>
    <scope>NUCLEOTIDE SEQUENCE [LARGE SCALE GENOMIC DNA]</scope>
    <source>
        <strain evidence="8 9">ATCC 49844</strain>
    </source>
</reference>
<dbReference type="Gene3D" id="1.20.1250.20">
    <property type="entry name" value="MFS general substrate transporter like domains"/>
    <property type="match status" value="2"/>
</dbReference>
<gene>
    <name evidence="8" type="ORF">LWC34_01595</name>
</gene>
<evidence type="ECO:0000259" key="7">
    <source>
        <dbReference type="PROSITE" id="PS50850"/>
    </source>
</evidence>
<dbReference type="InterPro" id="IPR036259">
    <property type="entry name" value="MFS_trans_sf"/>
</dbReference>
<feature type="transmembrane region" description="Helical" evidence="6">
    <location>
        <begin position="158"/>
        <end position="182"/>
    </location>
</feature>
<feature type="transmembrane region" description="Helical" evidence="6">
    <location>
        <begin position="43"/>
        <end position="63"/>
    </location>
</feature>
<dbReference type="PANTHER" id="PTHR43124:SF10">
    <property type="entry name" value="PURINE EFFLUX PUMP PBUE"/>
    <property type="match status" value="1"/>
</dbReference>
<dbReference type="PANTHER" id="PTHR43124">
    <property type="entry name" value="PURINE EFFLUX PUMP PBUE"/>
    <property type="match status" value="1"/>
</dbReference>